<dbReference type="GO" id="GO:0016020">
    <property type="term" value="C:membrane"/>
    <property type="evidence" value="ECO:0007669"/>
    <property type="project" value="UniProtKB-SubCell"/>
</dbReference>
<evidence type="ECO:0000256" key="1">
    <source>
        <dbReference type="ARBA" id="ARBA00004141"/>
    </source>
</evidence>
<evidence type="ECO:0000256" key="2">
    <source>
        <dbReference type="ARBA" id="ARBA00022692"/>
    </source>
</evidence>
<dbReference type="PROSITE" id="PS51257">
    <property type="entry name" value="PROKAR_LIPOPROTEIN"/>
    <property type="match status" value="1"/>
</dbReference>
<reference evidence="6 7" key="1">
    <citation type="submission" date="2019-10" db="EMBL/GenBank/DDBJ databases">
        <title>Georgenia wutianyii sp. nov. and Georgenia yuyongxinii sp. nov. isolated from plateau pika (Ochotona curzoniae) in the Qinghai-Tibet plateau of China.</title>
        <authorList>
            <person name="Tian Z."/>
        </authorList>
    </citation>
    <scope>NUCLEOTIDE SEQUENCE [LARGE SCALE GENOMIC DNA]</scope>
    <source>
        <strain evidence="6 7">JCM 15130</strain>
    </source>
</reference>
<gene>
    <name evidence="6" type="ORF">GB882_08875</name>
</gene>
<evidence type="ECO:0000256" key="4">
    <source>
        <dbReference type="ARBA" id="ARBA00023136"/>
    </source>
</evidence>
<proteinExistence type="predicted"/>
<name>A0A7J9UVY3_9MICO</name>
<keyword evidence="7" id="KW-1185">Reference proteome</keyword>
<dbReference type="InterPro" id="IPR049453">
    <property type="entry name" value="Memb_transporter_dom"/>
</dbReference>
<protein>
    <recommendedName>
        <fullName evidence="5">Integral membrane bound transporter domain-containing protein</fullName>
    </recommendedName>
</protein>
<evidence type="ECO:0000313" key="6">
    <source>
        <dbReference type="EMBL" id="MPV88779.1"/>
    </source>
</evidence>
<dbReference type="Proteomes" id="UP000429644">
    <property type="component" value="Unassembled WGS sequence"/>
</dbReference>
<keyword evidence="3" id="KW-1133">Transmembrane helix</keyword>
<dbReference type="Pfam" id="PF13515">
    <property type="entry name" value="FUSC_2"/>
    <property type="match status" value="1"/>
</dbReference>
<accession>A0A7J9UVY3</accession>
<dbReference type="AlphaFoldDB" id="A0A7J9UVY3"/>
<feature type="domain" description="Integral membrane bound transporter" evidence="5">
    <location>
        <begin position="3"/>
        <end position="98"/>
    </location>
</feature>
<evidence type="ECO:0000313" key="7">
    <source>
        <dbReference type="Proteomes" id="UP000429644"/>
    </source>
</evidence>
<evidence type="ECO:0000259" key="5">
    <source>
        <dbReference type="Pfam" id="PF13515"/>
    </source>
</evidence>
<organism evidence="6 7">
    <name type="scientific">Georgenia ruanii</name>
    <dbReference type="NCBI Taxonomy" id="348442"/>
    <lineage>
        <taxon>Bacteria</taxon>
        <taxon>Bacillati</taxon>
        <taxon>Actinomycetota</taxon>
        <taxon>Actinomycetes</taxon>
        <taxon>Micrococcales</taxon>
        <taxon>Bogoriellaceae</taxon>
        <taxon>Georgenia</taxon>
    </lineage>
</organism>
<keyword evidence="4" id="KW-0472">Membrane</keyword>
<evidence type="ECO:0000256" key="3">
    <source>
        <dbReference type="ARBA" id="ARBA00022989"/>
    </source>
</evidence>
<dbReference type="EMBL" id="WHPD01001914">
    <property type="protein sequence ID" value="MPV88779.1"/>
    <property type="molecule type" value="Genomic_DNA"/>
</dbReference>
<comment type="subcellular location">
    <subcellularLocation>
        <location evidence="1">Membrane</location>
        <topology evidence="1">Multi-pass membrane protein</topology>
    </subcellularLocation>
</comment>
<comment type="caution">
    <text evidence="6">The sequence shown here is derived from an EMBL/GenBank/DDBJ whole genome shotgun (WGS) entry which is preliminary data.</text>
</comment>
<sequence length="119" mass="12049">MASVKESVLAAQQRLAGAVVGAALACPVPTIHDSRALELVLVVLSAAANSIRYVNDALSTAAVAATVIIASGLHHPSTLAAEEQRILYTLVGVGIGVAGTLLTDLLQKRASAQVARQAA</sequence>
<keyword evidence="2" id="KW-0812">Transmembrane</keyword>